<keyword evidence="6 7" id="KW-0472">Membrane</keyword>
<dbReference type="PATRIC" id="fig|1246995.3.peg.528"/>
<dbReference type="CDD" id="cd17321">
    <property type="entry name" value="MFS_MMR_MDR_like"/>
    <property type="match status" value="1"/>
</dbReference>
<feature type="transmembrane region" description="Helical" evidence="7">
    <location>
        <begin position="292"/>
        <end position="312"/>
    </location>
</feature>
<gene>
    <name evidence="9" type="ORF">AFR_02625</name>
</gene>
<feature type="transmembrane region" description="Helical" evidence="7">
    <location>
        <begin position="153"/>
        <end position="175"/>
    </location>
</feature>
<dbReference type="PANTHER" id="PTHR42718">
    <property type="entry name" value="MAJOR FACILITATOR SUPERFAMILY MULTIDRUG TRANSPORTER MFSC"/>
    <property type="match status" value="1"/>
</dbReference>
<name>U5VPT4_9ACTN</name>
<evidence type="ECO:0000256" key="1">
    <source>
        <dbReference type="ARBA" id="ARBA00004651"/>
    </source>
</evidence>
<dbReference type="SUPFAM" id="SSF103473">
    <property type="entry name" value="MFS general substrate transporter"/>
    <property type="match status" value="1"/>
</dbReference>
<keyword evidence="2" id="KW-0813">Transport</keyword>
<dbReference type="Proteomes" id="UP000017746">
    <property type="component" value="Chromosome"/>
</dbReference>
<dbReference type="HOGENOM" id="CLU_000960_28_2_11"/>
<feature type="transmembrane region" description="Helical" evidence="7">
    <location>
        <begin position="426"/>
        <end position="446"/>
    </location>
</feature>
<feature type="domain" description="Major facilitator superfamily (MFS) profile" evidence="8">
    <location>
        <begin position="1"/>
        <end position="449"/>
    </location>
</feature>
<evidence type="ECO:0000256" key="5">
    <source>
        <dbReference type="ARBA" id="ARBA00022989"/>
    </source>
</evidence>
<dbReference type="PANTHER" id="PTHR42718:SF42">
    <property type="entry name" value="EXPORT PROTEIN"/>
    <property type="match status" value="1"/>
</dbReference>
<dbReference type="STRING" id="1246995.AFR_02625"/>
<dbReference type="eggNOG" id="COG0477">
    <property type="taxonomic scope" value="Bacteria"/>
</dbReference>
<dbReference type="GO" id="GO:0005886">
    <property type="term" value="C:plasma membrane"/>
    <property type="evidence" value="ECO:0007669"/>
    <property type="project" value="UniProtKB-SubCell"/>
</dbReference>
<feature type="transmembrane region" description="Helical" evidence="7">
    <location>
        <begin position="67"/>
        <end position="86"/>
    </location>
</feature>
<evidence type="ECO:0000256" key="7">
    <source>
        <dbReference type="SAM" id="Phobius"/>
    </source>
</evidence>
<feature type="transmembrane region" description="Helical" evidence="7">
    <location>
        <begin position="386"/>
        <end position="406"/>
    </location>
</feature>
<dbReference type="Pfam" id="PF07690">
    <property type="entry name" value="MFS_1"/>
    <property type="match status" value="1"/>
</dbReference>
<proteinExistence type="predicted"/>
<evidence type="ECO:0000256" key="4">
    <source>
        <dbReference type="ARBA" id="ARBA00022692"/>
    </source>
</evidence>
<evidence type="ECO:0000313" key="10">
    <source>
        <dbReference type="Proteomes" id="UP000017746"/>
    </source>
</evidence>
<protein>
    <submittedName>
        <fullName evidence="9">Drug resistance efflux protein</fullName>
    </submittedName>
</protein>
<feature type="transmembrane region" description="Helical" evidence="7">
    <location>
        <begin position="92"/>
        <end position="113"/>
    </location>
</feature>
<feature type="transmembrane region" description="Helical" evidence="7">
    <location>
        <begin position="324"/>
        <end position="347"/>
    </location>
</feature>
<dbReference type="GO" id="GO:0022857">
    <property type="term" value="F:transmembrane transporter activity"/>
    <property type="evidence" value="ECO:0007669"/>
    <property type="project" value="InterPro"/>
</dbReference>
<evidence type="ECO:0000256" key="3">
    <source>
        <dbReference type="ARBA" id="ARBA00022475"/>
    </source>
</evidence>
<dbReference type="InterPro" id="IPR011701">
    <property type="entry name" value="MFS"/>
</dbReference>
<dbReference type="AlphaFoldDB" id="U5VPT4"/>
<evidence type="ECO:0000259" key="8">
    <source>
        <dbReference type="PROSITE" id="PS50850"/>
    </source>
</evidence>
<accession>U5VPT4</accession>
<comment type="subcellular location">
    <subcellularLocation>
        <location evidence="1">Cell membrane</location>
        <topology evidence="1">Multi-pass membrane protein</topology>
    </subcellularLocation>
</comment>
<dbReference type="Gene3D" id="1.20.1250.20">
    <property type="entry name" value="MFS general substrate transporter like domains"/>
    <property type="match status" value="1"/>
</dbReference>
<reference evidence="9 10" key="1">
    <citation type="journal article" date="2014" name="J. Biotechnol.">
        <title>Complete genome sequence of the actinobacterium Actinoplanes friuliensis HAG 010964, producer of the lipopeptide antibiotic friulimycin.</title>
        <authorList>
            <person name="Ruckert C."/>
            <person name="Szczepanowski R."/>
            <person name="Albersmeier A."/>
            <person name="Goesmann A."/>
            <person name="Fischer N."/>
            <person name="Steinkamper A."/>
            <person name="Puhler A."/>
            <person name="Biener R."/>
            <person name="Schwartz D."/>
            <person name="Kalinowski J."/>
        </authorList>
    </citation>
    <scope>NUCLEOTIDE SEQUENCE [LARGE SCALE GENOMIC DNA]</scope>
    <source>
        <strain evidence="9 10">DSM 7358</strain>
    </source>
</reference>
<feature type="transmembrane region" description="Helical" evidence="7">
    <location>
        <begin position="125"/>
        <end position="147"/>
    </location>
</feature>
<dbReference type="NCBIfam" id="TIGR00711">
    <property type="entry name" value="efflux_EmrB"/>
    <property type="match status" value="1"/>
</dbReference>
<dbReference type="PRINTS" id="PR01036">
    <property type="entry name" value="TCRTETB"/>
</dbReference>
<keyword evidence="5 7" id="KW-1133">Transmembrane helix</keyword>
<dbReference type="InterPro" id="IPR036259">
    <property type="entry name" value="MFS_trans_sf"/>
</dbReference>
<dbReference type="KEGG" id="afs:AFR_02625"/>
<feature type="transmembrane region" description="Helical" evidence="7">
    <location>
        <begin position="353"/>
        <end position="374"/>
    </location>
</feature>
<dbReference type="InterPro" id="IPR004638">
    <property type="entry name" value="EmrB-like"/>
</dbReference>
<dbReference type="PROSITE" id="PS50850">
    <property type="entry name" value="MFS"/>
    <property type="match status" value="1"/>
</dbReference>
<feature type="transmembrane region" description="Helical" evidence="7">
    <location>
        <begin position="257"/>
        <end position="280"/>
    </location>
</feature>
<keyword evidence="4 7" id="KW-0812">Transmembrane</keyword>
<keyword evidence="3" id="KW-1003">Cell membrane</keyword>
<dbReference type="InterPro" id="IPR020846">
    <property type="entry name" value="MFS_dom"/>
</dbReference>
<keyword evidence="10" id="KW-1185">Reference proteome</keyword>
<evidence type="ECO:0000313" key="9">
    <source>
        <dbReference type="EMBL" id="AGZ38814.1"/>
    </source>
</evidence>
<feature type="transmembrane region" description="Helical" evidence="7">
    <location>
        <begin position="219"/>
        <end position="236"/>
    </location>
</feature>
<evidence type="ECO:0000256" key="2">
    <source>
        <dbReference type="ARBA" id="ARBA00022448"/>
    </source>
</evidence>
<feature type="transmembrane region" description="Helical" evidence="7">
    <location>
        <begin position="187"/>
        <end position="207"/>
    </location>
</feature>
<sequence length="495" mass="50562">MLLATVLGSSLAFIDATVVNIALPAIGRDLDSSAAGLQWTVNGYALSLASLILLGGSLGDRFGRKRVFMIGIGWFALASLLCGIAPNIETLIAARTLQGIGGALLTPGALAILEASFVREDRAKAIGAWSGLGGIGGALGPFLGGWLVEVANWRFIFLINVPLALLVMVVAARHVPESRNPNAARRLDVTGVLTGAAGLGGLTYGFTAWPANGPGSPQVLVSLLIGVAGLAAFVLTERRSAHPMLPLGVFSSKAFSGANLVTFLVYAANGGVFFLVVLNLQVVSGFSPLTGGLALLPVTALMLVLSARAGALGQRIGPRLPMTVGPLICAVALAWMSRIGVGASYWTDVLPPVIIFGLGLSLLVAPLTATALGALDDTFAGIASGVNNAVARAAGLLSVAVLPLAAGIGTGNLTDAQDLHPTYRNSMLICAALMVIGGLLAAVLIPRRLPAHTPAKRSPVDGRDVVTIEPVGGDQSPVQTYCDMAGPPVHPRSRA</sequence>
<organism evidence="9 10">
    <name type="scientific">Actinoplanes friuliensis DSM 7358</name>
    <dbReference type="NCBI Taxonomy" id="1246995"/>
    <lineage>
        <taxon>Bacteria</taxon>
        <taxon>Bacillati</taxon>
        <taxon>Actinomycetota</taxon>
        <taxon>Actinomycetes</taxon>
        <taxon>Micromonosporales</taxon>
        <taxon>Micromonosporaceae</taxon>
        <taxon>Actinoplanes</taxon>
    </lineage>
</organism>
<dbReference type="Gene3D" id="1.20.1720.10">
    <property type="entry name" value="Multidrug resistance protein D"/>
    <property type="match status" value="1"/>
</dbReference>
<dbReference type="EMBL" id="CP006272">
    <property type="protein sequence ID" value="AGZ38814.1"/>
    <property type="molecule type" value="Genomic_DNA"/>
</dbReference>
<feature type="transmembrane region" description="Helical" evidence="7">
    <location>
        <begin position="37"/>
        <end position="55"/>
    </location>
</feature>
<evidence type="ECO:0000256" key="6">
    <source>
        <dbReference type="ARBA" id="ARBA00023136"/>
    </source>
</evidence>